<feature type="transmembrane region" description="Helical" evidence="6">
    <location>
        <begin position="323"/>
        <end position="346"/>
    </location>
</feature>
<feature type="domain" description="ABC3 transporter permease C-terminal" evidence="7">
    <location>
        <begin position="279"/>
        <end position="391"/>
    </location>
</feature>
<dbReference type="Pfam" id="PF12704">
    <property type="entry name" value="MacB_PCD"/>
    <property type="match status" value="1"/>
</dbReference>
<comment type="subcellular location">
    <subcellularLocation>
        <location evidence="1">Cell membrane</location>
        <topology evidence="1">Multi-pass membrane protein</topology>
    </subcellularLocation>
</comment>
<comment type="caution">
    <text evidence="9">The sequence shown here is derived from an EMBL/GenBank/DDBJ whole genome shotgun (WGS) entry which is preliminary data.</text>
</comment>
<dbReference type="AlphaFoldDB" id="A0A016BVR1"/>
<keyword evidence="2" id="KW-1003">Cell membrane</keyword>
<evidence type="ECO:0000259" key="7">
    <source>
        <dbReference type="Pfam" id="PF02687"/>
    </source>
</evidence>
<feature type="domain" description="ABC3 transporter permease C-terminal" evidence="7">
    <location>
        <begin position="647"/>
        <end position="761"/>
    </location>
</feature>
<dbReference type="GO" id="GO:0005886">
    <property type="term" value="C:plasma membrane"/>
    <property type="evidence" value="ECO:0007669"/>
    <property type="project" value="UniProtKB-SubCell"/>
</dbReference>
<feature type="transmembrane region" description="Helical" evidence="6">
    <location>
        <begin position="697"/>
        <end position="715"/>
    </location>
</feature>
<dbReference type="InterPro" id="IPR003838">
    <property type="entry name" value="ABC3_permease_C"/>
</dbReference>
<keyword evidence="3 6" id="KW-0812">Transmembrane</keyword>
<evidence type="ECO:0000256" key="3">
    <source>
        <dbReference type="ARBA" id="ARBA00022692"/>
    </source>
</evidence>
<proteinExistence type="predicted"/>
<dbReference type="GO" id="GO:0022857">
    <property type="term" value="F:transmembrane transporter activity"/>
    <property type="evidence" value="ECO:0007669"/>
    <property type="project" value="TreeGrafter"/>
</dbReference>
<evidence type="ECO:0000259" key="8">
    <source>
        <dbReference type="Pfam" id="PF12704"/>
    </source>
</evidence>
<evidence type="ECO:0000313" key="9">
    <source>
        <dbReference type="EMBL" id="EXZ44641.1"/>
    </source>
</evidence>
<evidence type="ECO:0000256" key="4">
    <source>
        <dbReference type="ARBA" id="ARBA00022989"/>
    </source>
</evidence>
<evidence type="ECO:0000256" key="1">
    <source>
        <dbReference type="ARBA" id="ARBA00004651"/>
    </source>
</evidence>
<feature type="transmembrane region" description="Helical" evidence="6">
    <location>
        <begin position="644"/>
        <end position="665"/>
    </location>
</feature>
<feature type="transmembrane region" description="Helical" evidence="6">
    <location>
        <begin position="367"/>
        <end position="392"/>
    </location>
</feature>
<feature type="domain" description="MacB-like periplasmic core" evidence="8">
    <location>
        <begin position="22"/>
        <end position="234"/>
    </location>
</feature>
<dbReference type="RefSeq" id="WP_032570452.1">
    <property type="nucleotide sequence ID" value="NZ_JGDM01000051.1"/>
</dbReference>
<reference evidence="9 10" key="1">
    <citation type="submission" date="2014-02" db="EMBL/GenBank/DDBJ databases">
        <authorList>
            <person name="Sears C."/>
            <person name="Carroll K."/>
            <person name="Sack B.R."/>
            <person name="Qadri F."/>
            <person name="Myers L.L."/>
            <person name="Chung G.-T."/>
            <person name="Escheverria P."/>
            <person name="Fraser C.M."/>
            <person name="Sadzewicz L."/>
            <person name="Shefchek K.A."/>
            <person name="Tallon L."/>
            <person name="Das S.P."/>
            <person name="Daugherty S."/>
            <person name="Mongodin E.F."/>
        </authorList>
    </citation>
    <scope>NUCLEOTIDE SEQUENCE [LARGE SCALE GENOMIC DNA]</scope>
    <source>
        <strain evidence="9 10">2-F-2 #4</strain>
    </source>
</reference>
<protein>
    <submittedName>
        <fullName evidence="9">FtsX-like permease family protein</fullName>
    </submittedName>
</protein>
<keyword evidence="5 6" id="KW-0472">Membrane</keyword>
<evidence type="ECO:0000256" key="6">
    <source>
        <dbReference type="SAM" id="Phobius"/>
    </source>
</evidence>
<keyword evidence="4 6" id="KW-1133">Transmembrane helix</keyword>
<dbReference type="InterPro" id="IPR050250">
    <property type="entry name" value="Macrolide_Exporter_MacB"/>
</dbReference>
<feature type="transmembrane region" description="Helical" evidence="6">
    <location>
        <begin position="412"/>
        <end position="432"/>
    </location>
</feature>
<dbReference type="Proteomes" id="UP000022272">
    <property type="component" value="Unassembled WGS sequence"/>
</dbReference>
<evidence type="ECO:0000313" key="10">
    <source>
        <dbReference type="Proteomes" id="UP000022272"/>
    </source>
</evidence>
<feature type="transmembrane region" description="Helical" evidence="6">
    <location>
        <begin position="20"/>
        <end position="41"/>
    </location>
</feature>
<sequence length="768" mass="87201">MKQLYYTIQTLLRGRGSNIIKVISLTLGLLVGILLFARVAFELNYDSYYSEPENLCITLRTGISDGIKKEPNIDNYGKLAEAIRENFPDEVEDATVLDLFSQSPLYHEGKKMEHVILATSKSHVFSTLGIKVLLGDVSQLDRVDVIFISRSLARRLFADANPIGKTINIEIDYPLTVQGVFEDIPENTEFHFDGVYSFDTRSKQYGSERGGWGYDSSYHCMVRFRHPDEREKVEVRMPEMLKKYIHNYKGQSEEYSFMTPSQYHLQKPESRKIVMILSILGFAILLVAGMNNVLISVSSLAQRAKSVGIHKCNGASDGHIYRMFLYESALLILLSLLFVTVLLFTFKLEIEDLSGASLKALFTWQTLWVPILVSLVLFLVIGLFPGKLFAAIPVTQVFHRFTAHRFVWKRSLLFIQFTGIAFILGLLMVILLQYHQVMTRDMGYKVDNLAVGWSPYREIDKMDGILRGLPIVEEFCNASTIIYGGYMGQPYTDAHGKEFMGRIEFVDEHYVPVMGLQIIKGRNIQQDKEILINEEMVRQIGWTDSPIGKNLEDGKNNFGTIVGVVKDYVVQSAYMPQAPVALMSNLEWMNVLNKRNIILKEPFGENLAKINTLMKEAFPTVDIVFRSARQEIDKQYQEVRRFRNVVIIASIAILLIALMGLFGFVNDEIQRRSKEIAIRKVNGAEVPDILRLVSGNIFWTALSAVLVGIVFTYIVSNKWLEQFSDRVSVNGGHFLVVIIIILLLIMGSVIGRSWNVANENPVNSIKNE</sequence>
<dbReference type="PANTHER" id="PTHR30572">
    <property type="entry name" value="MEMBRANE COMPONENT OF TRANSPORTER-RELATED"/>
    <property type="match status" value="1"/>
</dbReference>
<evidence type="ECO:0000256" key="5">
    <source>
        <dbReference type="ARBA" id="ARBA00023136"/>
    </source>
</evidence>
<gene>
    <name evidence="9" type="ORF">M076_2092</name>
</gene>
<name>A0A016BVR1_BACFG</name>
<feature type="transmembrane region" description="Helical" evidence="6">
    <location>
        <begin position="727"/>
        <end position="750"/>
    </location>
</feature>
<dbReference type="PATRIC" id="fig|1339280.3.peg.2011"/>
<dbReference type="PANTHER" id="PTHR30572:SF18">
    <property type="entry name" value="ABC-TYPE MACROLIDE FAMILY EXPORT SYSTEM PERMEASE COMPONENT 2"/>
    <property type="match status" value="1"/>
</dbReference>
<accession>A0A016BVR1</accession>
<dbReference type="EMBL" id="JGDM01000051">
    <property type="protein sequence ID" value="EXZ44641.1"/>
    <property type="molecule type" value="Genomic_DNA"/>
</dbReference>
<dbReference type="Pfam" id="PF02687">
    <property type="entry name" value="FtsX"/>
    <property type="match status" value="2"/>
</dbReference>
<dbReference type="InterPro" id="IPR025857">
    <property type="entry name" value="MacB_PCD"/>
</dbReference>
<feature type="transmembrane region" description="Helical" evidence="6">
    <location>
        <begin position="273"/>
        <end position="295"/>
    </location>
</feature>
<organism evidence="9 10">
    <name type="scientific">Bacteroides fragilis str. 2-F-2 #4</name>
    <dbReference type="NCBI Taxonomy" id="1339280"/>
    <lineage>
        <taxon>Bacteria</taxon>
        <taxon>Pseudomonadati</taxon>
        <taxon>Bacteroidota</taxon>
        <taxon>Bacteroidia</taxon>
        <taxon>Bacteroidales</taxon>
        <taxon>Bacteroidaceae</taxon>
        <taxon>Bacteroides</taxon>
    </lineage>
</organism>
<evidence type="ECO:0000256" key="2">
    <source>
        <dbReference type="ARBA" id="ARBA00022475"/>
    </source>
</evidence>